<reference evidence="2" key="1">
    <citation type="journal article" date="2019" name="Int. J. Syst. Evol. Microbiol.">
        <title>The Global Catalogue of Microorganisms (GCM) 10K type strain sequencing project: providing services to taxonomists for standard genome sequencing and annotation.</title>
        <authorList>
            <consortium name="The Broad Institute Genomics Platform"/>
            <consortium name="The Broad Institute Genome Sequencing Center for Infectious Disease"/>
            <person name="Wu L."/>
            <person name="Ma J."/>
        </authorList>
    </citation>
    <scope>NUCLEOTIDE SEQUENCE [LARGE SCALE GENOMIC DNA]</scope>
    <source>
        <strain evidence="2">JCM 11136</strain>
    </source>
</reference>
<sequence>MLALDDCLLRVMDIPGALDALVVDHLSGTVFAASGAADLEGSAPALRESLRATMDALAQSSPTGAARVEDLIVVTDVGYHLMRPVEMPFAGPLVFYVRLDLAQGDLTRARDSLREITGRMSG</sequence>
<proteinExistence type="predicted"/>
<dbReference type="EMBL" id="BAAAHQ010000002">
    <property type="protein sequence ID" value="GAA0915544.1"/>
    <property type="molecule type" value="Genomic_DNA"/>
</dbReference>
<protein>
    <recommendedName>
        <fullName evidence="3">Roadblock/LAMTOR2 domain-containing protein</fullName>
    </recommendedName>
</protein>
<accession>A0ABP3Z862</accession>
<gene>
    <name evidence="1" type="ORF">GCM10009560_10010</name>
</gene>
<comment type="caution">
    <text evidence="1">The sequence shown here is derived from an EMBL/GenBank/DDBJ whole genome shotgun (WGS) entry which is preliminary data.</text>
</comment>
<evidence type="ECO:0008006" key="3">
    <source>
        <dbReference type="Google" id="ProtNLM"/>
    </source>
</evidence>
<evidence type="ECO:0000313" key="1">
    <source>
        <dbReference type="EMBL" id="GAA0915544.1"/>
    </source>
</evidence>
<keyword evidence="2" id="KW-1185">Reference proteome</keyword>
<evidence type="ECO:0000313" key="2">
    <source>
        <dbReference type="Proteomes" id="UP001501578"/>
    </source>
</evidence>
<dbReference type="Proteomes" id="UP001501578">
    <property type="component" value="Unassembled WGS sequence"/>
</dbReference>
<organism evidence="1 2">
    <name type="scientific">Nonomuraea longicatena</name>
    <dbReference type="NCBI Taxonomy" id="83682"/>
    <lineage>
        <taxon>Bacteria</taxon>
        <taxon>Bacillati</taxon>
        <taxon>Actinomycetota</taxon>
        <taxon>Actinomycetes</taxon>
        <taxon>Streptosporangiales</taxon>
        <taxon>Streptosporangiaceae</taxon>
        <taxon>Nonomuraea</taxon>
    </lineage>
</organism>
<name>A0ABP3Z862_9ACTN</name>